<keyword evidence="1" id="KW-0805">Transcription regulation</keyword>
<evidence type="ECO:0000256" key="3">
    <source>
        <dbReference type="ARBA" id="ARBA00023163"/>
    </source>
</evidence>
<organism evidence="5 6">
    <name type="scientific">Paenibacillus thalictri</name>
    <dbReference type="NCBI Taxonomy" id="2527873"/>
    <lineage>
        <taxon>Bacteria</taxon>
        <taxon>Bacillati</taxon>
        <taxon>Bacillota</taxon>
        <taxon>Bacilli</taxon>
        <taxon>Bacillales</taxon>
        <taxon>Paenibacillaceae</taxon>
        <taxon>Paenibacillus</taxon>
    </lineage>
</organism>
<name>A0A4Q9DXE9_9BACL</name>
<dbReference type="InterPro" id="IPR018060">
    <property type="entry name" value="HTH_AraC"/>
</dbReference>
<dbReference type="EMBL" id="SIRE01000003">
    <property type="protein sequence ID" value="TBL81086.1"/>
    <property type="molecule type" value="Genomic_DNA"/>
</dbReference>
<dbReference type="InterPro" id="IPR053142">
    <property type="entry name" value="PchR_regulatory_protein"/>
</dbReference>
<dbReference type="SMART" id="SM00342">
    <property type="entry name" value="HTH_ARAC"/>
    <property type="match status" value="1"/>
</dbReference>
<sequence length="339" mass="39116">MAANMLVTDIHHYFDRLADVVHSTVRTQGWVQQFALPDDVGKGTVSRLHIRSGMEIVISDMVLEQNLQLRIQESCRLFELNYCVNGEIYCEWGGKESVTSQRTGNICFFEDERVYMEKKAGIPHRLLEVRLRPEELLSYAEDSEDRRTMELLLKRHKGNLDRYPDSPAIQQCVFELMECGYTGALKRLYMESKAMELISLYVQEAGQRSAGKELVLRPDDIEKLKTARELALSHLEKPLSIRALSSKVGLNEYKLKKGFREVFGMTVFELVRNGRMEKALDLMETERLNVGETAVSLGYSNMSNFTAAFRKRYGCNPGAYMKQINRRESHYRKQNPFDT</sequence>
<evidence type="ECO:0000313" key="5">
    <source>
        <dbReference type="EMBL" id="TBL81086.1"/>
    </source>
</evidence>
<proteinExistence type="predicted"/>
<dbReference type="PANTHER" id="PTHR47893:SF1">
    <property type="entry name" value="REGULATORY PROTEIN PCHR"/>
    <property type="match status" value="1"/>
</dbReference>
<dbReference type="RefSeq" id="WP_131011799.1">
    <property type="nucleotide sequence ID" value="NZ_SIRE01000003.1"/>
</dbReference>
<reference evidence="5 6" key="1">
    <citation type="submission" date="2019-02" db="EMBL/GenBank/DDBJ databases">
        <title>Paenibacillus sp. nov., isolated from surface-sterilized tissue of Thalictrum simplex L.</title>
        <authorList>
            <person name="Tuo L."/>
        </authorList>
    </citation>
    <scope>NUCLEOTIDE SEQUENCE [LARGE SCALE GENOMIC DNA]</scope>
    <source>
        <strain evidence="5 6">N2SHLJ1</strain>
    </source>
</reference>
<keyword evidence="3" id="KW-0804">Transcription</keyword>
<gene>
    <name evidence="5" type="ORF">EYB31_03050</name>
</gene>
<feature type="domain" description="HTH araC/xylS-type" evidence="4">
    <location>
        <begin position="225"/>
        <end position="323"/>
    </location>
</feature>
<dbReference type="GO" id="GO:0043565">
    <property type="term" value="F:sequence-specific DNA binding"/>
    <property type="evidence" value="ECO:0007669"/>
    <property type="project" value="InterPro"/>
</dbReference>
<evidence type="ECO:0000313" key="6">
    <source>
        <dbReference type="Proteomes" id="UP000293142"/>
    </source>
</evidence>
<dbReference type="Gene3D" id="1.10.10.60">
    <property type="entry name" value="Homeodomain-like"/>
    <property type="match status" value="1"/>
</dbReference>
<dbReference type="InterPro" id="IPR020449">
    <property type="entry name" value="Tscrpt_reg_AraC-type_HTH"/>
</dbReference>
<comment type="caution">
    <text evidence="5">The sequence shown here is derived from an EMBL/GenBank/DDBJ whole genome shotgun (WGS) entry which is preliminary data.</text>
</comment>
<evidence type="ECO:0000259" key="4">
    <source>
        <dbReference type="PROSITE" id="PS01124"/>
    </source>
</evidence>
<keyword evidence="2" id="KW-0238">DNA-binding</keyword>
<dbReference type="PANTHER" id="PTHR47893">
    <property type="entry name" value="REGULATORY PROTEIN PCHR"/>
    <property type="match status" value="1"/>
</dbReference>
<keyword evidence="6" id="KW-1185">Reference proteome</keyword>
<dbReference type="InterPro" id="IPR018062">
    <property type="entry name" value="HTH_AraC-typ_CS"/>
</dbReference>
<dbReference type="PRINTS" id="PR00032">
    <property type="entry name" value="HTHARAC"/>
</dbReference>
<dbReference type="InterPro" id="IPR009057">
    <property type="entry name" value="Homeodomain-like_sf"/>
</dbReference>
<dbReference type="PROSITE" id="PS01124">
    <property type="entry name" value="HTH_ARAC_FAMILY_2"/>
    <property type="match status" value="1"/>
</dbReference>
<dbReference type="SUPFAM" id="SSF46689">
    <property type="entry name" value="Homeodomain-like"/>
    <property type="match status" value="2"/>
</dbReference>
<dbReference type="Proteomes" id="UP000293142">
    <property type="component" value="Unassembled WGS sequence"/>
</dbReference>
<evidence type="ECO:0000256" key="1">
    <source>
        <dbReference type="ARBA" id="ARBA00023015"/>
    </source>
</evidence>
<evidence type="ECO:0000256" key="2">
    <source>
        <dbReference type="ARBA" id="ARBA00023125"/>
    </source>
</evidence>
<dbReference type="Pfam" id="PF12833">
    <property type="entry name" value="HTH_18"/>
    <property type="match status" value="1"/>
</dbReference>
<dbReference type="PROSITE" id="PS00041">
    <property type="entry name" value="HTH_ARAC_FAMILY_1"/>
    <property type="match status" value="1"/>
</dbReference>
<dbReference type="OrthoDB" id="9782503at2"/>
<dbReference type="GO" id="GO:0003700">
    <property type="term" value="F:DNA-binding transcription factor activity"/>
    <property type="evidence" value="ECO:0007669"/>
    <property type="project" value="InterPro"/>
</dbReference>
<protein>
    <submittedName>
        <fullName evidence="5">AraC family transcriptional regulator</fullName>
    </submittedName>
</protein>
<dbReference type="AlphaFoldDB" id="A0A4Q9DXE9"/>
<accession>A0A4Q9DXE9</accession>